<dbReference type="EMBL" id="FPKV01000001">
    <property type="protein sequence ID" value="SFZ90514.1"/>
    <property type="molecule type" value="Genomic_DNA"/>
</dbReference>
<evidence type="ECO:0000313" key="1">
    <source>
        <dbReference type="EMBL" id="SFZ90514.1"/>
    </source>
</evidence>
<gene>
    <name evidence="1" type="ORF">SAMN05428642_101981</name>
</gene>
<dbReference type="OrthoDB" id="1447646at2"/>
<protein>
    <submittedName>
        <fullName evidence="1">Uncharacterized protein</fullName>
    </submittedName>
</protein>
<dbReference type="Proteomes" id="UP000182544">
    <property type="component" value="Unassembled WGS sequence"/>
</dbReference>
<sequence length="169" mass="19817">MRYLLLLIVVFGGCKSNKAVSFVEEVTANELCPEEGNCSYEILKNKKINYNYNNLSDFYPTFSEGDKLVFKFEYKQNEIPNTQDSSYREEVIIELDSTDLEFETTTFKGEKILFARWCYCKGQTGYYKIQQGKLSVKKIENNTYQLNLNFKMEQVPQVIIEIKHVFSLE</sequence>
<name>A0A1K2IE16_9FLAO</name>
<reference evidence="1 2" key="1">
    <citation type="submission" date="2016-10" db="EMBL/GenBank/DDBJ databases">
        <authorList>
            <person name="de Groot N.N."/>
        </authorList>
    </citation>
    <scope>NUCLEOTIDE SEQUENCE [LARGE SCALE GENOMIC DNA]</scope>
    <source>
        <strain evidence="1 2">DSM 18180</strain>
    </source>
</reference>
<dbReference type="RefSeq" id="WP_072400604.1">
    <property type="nucleotide sequence ID" value="NZ_FPKV01000001.1"/>
</dbReference>
<accession>A0A1K2IE16</accession>
<organism evidence="1 2">
    <name type="scientific">Flaviramulus basaltis</name>
    <dbReference type="NCBI Taxonomy" id="369401"/>
    <lineage>
        <taxon>Bacteria</taxon>
        <taxon>Pseudomonadati</taxon>
        <taxon>Bacteroidota</taxon>
        <taxon>Flavobacteriia</taxon>
        <taxon>Flavobacteriales</taxon>
        <taxon>Flavobacteriaceae</taxon>
        <taxon>Flaviramulus</taxon>
    </lineage>
</organism>
<dbReference type="STRING" id="369401.SAMN05428642_101981"/>
<evidence type="ECO:0000313" key="2">
    <source>
        <dbReference type="Proteomes" id="UP000182544"/>
    </source>
</evidence>
<proteinExistence type="predicted"/>
<keyword evidence="2" id="KW-1185">Reference proteome</keyword>
<dbReference type="AlphaFoldDB" id="A0A1K2IE16"/>